<evidence type="ECO:0000256" key="2">
    <source>
        <dbReference type="ARBA" id="ARBA00022525"/>
    </source>
</evidence>
<dbReference type="GO" id="GO:0046872">
    <property type="term" value="F:metal ion binding"/>
    <property type="evidence" value="ECO:0007669"/>
    <property type="project" value="UniProtKB-KW"/>
</dbReference>
<dbReference type="PANTHER" id="PTHR11475:SF4">
    <property type="entry name" value="CHORION PEROXIDASE"/>
    <property type="match status" value="1"/>
</dbReference>
<organism evidence="6 7">
    <name type="scientific">Bugula neritina</name>
    <name type="common">Brown bryozoan</name>
    <name type="synonym">Sertularia neritina</name>
    <dbReference type="NCBI Taxonomy" id="10212"/>
    <lineage>
        <taxon>Eukaryota</taxon>
        <taxon>Metazoa</taxon>
        <taxon>Spiralia</taxon>
        <taxon>Lophotrochozoa</taxon>
        <taxon>Bryozoa</taxon>
        <taxon>Gymnolaemata</taxon>
        <taxon>Cheilostomatida</taxon>
        <taxon>Flustrina</taxon>
        <taxon>Buguloidea</taxon>
        <taxon>Bugulidae</taxon>
        <taxon>Bugula</taxon>
    </lineage>
</organism>
<dbReference type="PANTHER" id="PTHR11475">
    <property type="entry name" value="OXIDASE/PEROXIDASE"/>
    <property type="match status" value="1"/>
</dbReference>
<keyword evidence="4" id="KW-0325">Glycoprotein</keyword>
<evidence type="ECO:0000256" key="3">
    <source>
        <dbReference type="ARBA" id="ARBA00022729"/>
    </source>
</evidence>
<keyword evidence="3" id="KW-0732">Signal</keyword>
<dbReference type="GO" id="GO:0006979">
    <property type="term" value="P:response to oxidative stress"/>
    <property type="evidence" value="ECO:0007669"/>
    <property type="project" value="InterPro"/>
</dbReference>
<accession>A0A7J7K4M8</accession>
<gene>
    <name evidence="6" type="ORF">EB796_009137</name>
</gene>
<dbReference type="AlphaFoldDB" id="A0A7J7K4M8"/>
<dbReference type="Proteomes" id="UP000593567">
    <property type="component" value="Unassembled WGS sequence"/>
</dbReference>
<dbReference type="SUPFAM" id="SSF48113">
    <property type="entry name" value="Heme-dependent peroxidases"/>
    <property type="match status" value="1"/>
</dbReference>
<dbReference type="PRINTS" id="PR00457">
    <property type="entry name" value="ANPEROXIDASE"/>
</dbReference>
<keyword evidence="2" id="KW-0964">Secreted</keyword>
<evidence type="ECO:0008006" key="8">
    <source>
        <dbReference type="Google" id="ProtNLM"/>
    </source>
</evidence>
<evidence type="ECO:0000313" key="7">
    <source>
        <dbReference type="Proteomes" id="UP000593567"/>
    </source>
</evidence>
<dbReference type="InterPro" id="IPR010255">
    <property type="entry name" value="Haem_peroxidase_sf"/>
</dbReference>
<proteinExistence type="predicted"/>
<protein>
    <recommendedName>
        <fullName evidence="8">PXDN</fullName>
    </recommendedName>
</protein>
<keyword evidence="5" id="KW-0408">Iron</keyword>
<evidence type="ECO:0000256" key="5">
    <source>
        <dbReference type="PIRSR" id="PIRSR619791-2"/>
    </source>
</evidence>
<dbReference type="OrthoDB" id="6505174at2759"/>
<comment type="caution">
    <text evidence="6">The sequence shown here is derived from an EMBL/GenBank/DDBJ whole genome shotgun (WGS) entry which is preliminary data.</text>
</comment>
<dbReference type="GO" id="GO:0004601">
    <property type="term" value="F:peroxidase activity"/>
    <property type="evidence" value="ECO:0007669"/>
    <property type="project" value="InterPro"/>
</dbReference>
<dbReference type="InterPro" id="IPR019791">
    <property type="entry name" value="Haem_peroxidase_animal"/>
</dbReference>
<dbReference type="PROSITE" id="PS50292">
    <property type="entry name" value="PEROXIDASE_3"/>
    <property type="match status" value="1"/>
</dbReference>
<feature type="binding site" description="axial binding residue" evidence="5">
    <location>
        <position position="350"/>
    </location>
    <ligand>
        <name>heme b</name>
        <dbReference type="ChEBI" id="CHEBI:60344"/>
    </ligand>
    <ligandPart>
        <name>Fe</name>
        <dbReference type="ChEBI" id="CHEBI:18248"/>
    </ligandPart>
</feature>
<dbReference type="FunFam" id="1.10.640.10:FF:000003">
    <property type="entry name" value="chorion peroxidase"/>
    <property type="match status" value="1"/>
</dbReference>
<sequence length="595" mass="66525">MLPLLRCHHLISAAPYSCDPEAPYRSADGSCNNLRYPEWGQSRRPFNRMPTQVAYGDGVNSPRTKSVVGGKSLPSARKVSTAVFRLSRSADSSSTHTQMHMAWGQFIDHDISLTPKPSSFNCCDSEGNIVRPTLGHQCFSIPVPDDDPFYSVSCLPLIRSDAVMAGDCNKLYREQINNLTPFLDAGIVYGSTESEAKELRLFSGGKLRSGSDGILPVKPTGSQCGIPPSSPVQSCFLAGDKRVNEWTGMTALHNTFLEEHNRIADFFYTKYVKLFPHWTGKHLDEEVYQKTRRILAAQIQVIIYGEYIPVTLNSDTISEYDLRLGEPHYDPDLQPQALNEFATAAFRYGHSEIPFGLLPVDKEYNAEAPGLLSLVRLFHQPVSFLDAGHDAITRGLVSAPADKVNERFTTNIQDQLFKKSTRNKVGEDLLALNIQRARDHARDCGNACCRVARLQRLQTSVWITAAKSFEELSDHNEKMKKSLSSVYKHVDDIDLFPGGITETNLPGSLVGPVFSCIIAQQFSILKKADRFWFENVDTYPHPFTAEQIHNLSQYTLAKVICNNHDVETIPKKVFELQSSRVDCSEIPDLDLSIFL</sequence>
<comment type="subcellular location">
    <subcellularLocation>
        <location evidence="1">Secreted</location>
    </subcellularLocation>
</comment>
<reference evidence="6" key="1">
    <citation type="submission" date="2020-06" db="EMBL/GenBank/DDBJ databases">
        <title>Draft genome of Bugula neritina, a colonial animal packing powerful symbionts and potential medicines.</title>
        <authorList>
            <person name="Rayko M."/>
        </authorList>
    </citation>
    <scope>NUCLEOTIDE SEQUENCE [LARGE SCALE GENOMIC DNA]</scope>
    <source>
        <strain evidence="6">Kwan_BN1</strain>
    </source>
</reference>
<name>A0A7J7K4M8_BUGNE</name>
<dbReference type="GO" id="GO:0005576">
    <property type="term" value="C:extracellular region"/>
    <property type="evidence" value="ECO:0007669"/>
    <property type="project" value="UniProtKB-SubCell"/>
</dbReference>
<evidence type="ECO:0000256" key="4">
    <source>
        <dbReference type="ARBA" id="ARBA00023180"/>
    </source>
</evidence>
<dbReference type="EMBL" id="VXIV02001497">
    <property type="protein sequence ID" value="KAF6032536.1"/>
    <property type="molecule type" value="Genomic_DNA"/>
</dbReference>
<keyword evidence="5" id="KW-0479">Metal-binding</keyword>
<dbReference type="Gene3D" id="1.10.640.10">
    <property type="entry name" value="Haem peroxidase domain superfamily, animal type"/>
    <property type="match status" value="1"/>
</dbReference>
<keyword evidence="7" id="KW-1185">Reference proteome</keyword>
<keyword evidence="5" id="KW-0349">Heme</keyword>
<dbReference type="Pfam" id="PF03098">
    <property type="entry name" value="An_peroxidase"/>
    <property type="match status" value="1"/>
</dbReference>
<dbReference type="GO" id="GO:0020037">
    <property type="term" value="F:heme binding"/>
    <property type="evidence" value="ECO:0007669"/>
    <property type="project" value="InterPro"/>
</dbReference>
<evidence type="ECO:0000313" key="6">
    <source>
        <dbReference type="EMBL" id="KAF6032536.1"/>
    </source>
</evidence>
<evidence type="ECO:0000256" key="1">
    <source>
        <dbReference type="ARBA" id="ARBA00004613"/>
    </source>
</evidence>
<dbReference type="InterPro" id="IPR037120">
    <property type="entry name" value="Haem_peroxidase_sf_animal"/>
</dbReference>